<comment type="similarity">
    <text evidence="1">Belongs to the low molecular weight phosphotyrosine protein phosphatase family.</text>
</comment>
<dbReference type="PANTHER" id="PTHR11717:SF7">
    <property type="entry name" value="LOW MOLECULAR WEIGHT PHOSPHOTYROSINE PROTEIN PHOSPHATASE"/>
    <property type="match status" value="1"/>
</dbReference>
<keyword evidence="3" id="KW-0378">Hydrolase</keyword>
<dbReference type="InterPro" id="IPR036196">
    <property type="entry name" value="Ptyr_pPase_sf"/>
</dbReference>
<dbReference type="Gene3D" id="3.40.50.2300">
    <property type="match status" value="1"/>
</dbReference>
<dbReference type="GO" id="GO:0004725">
    <property type="term" value="F:protein tyrosine phosphatase activity"/>
    <property type="evidence" value="ECO:0007669"/>
    <property type="project" value="UniProtKB-EC"/>
</dbReference>
<keyword evidence="4" id="KW-0904">Protein phosphatase</keyword>
<dbReference type="InterPro" id="IPR050438">
    <property type="entry name" value="LMW_PTPase"/>
</dbReference>
<feature type="domain" description="Phosphotyrosine protein phosphatase I" evidence="6">
    <location>
        <begin position="12"/>
        <end position="172"/>
    </location>
</feature>
<evidence type="ECO:0000313" key="8">
    <source>
        <dbReference type="Proteomes" id="UP000222106"/>
    </source>
</evidence>
<dbReference type="Proteomes" id="UP000222106">
    <property type="component" value="Unassembled WGS sequence"/>
</dbReference>
<accession>A0A2A9EN70</accession>
<protein>
    <recommendedName>
        <fullName evidence="2">protein-tyrosine-phosphatase</fullName>
        <ecNumber evidence="2">3.1.3.48</ecNumber>
    </recommendedName>
</protein>
<dbReference type="AlphaFoldDB" id="A0A2A9EN70"/>
<feature type="active site" description="Proton donor" evidence="5">
    <location>
        <position position="146"/>
    </location>
</feature>
<evidence type="ECO:0000256" key="5">
    <source>
        <dbReference type="PIRSR" id="PIRSR617867-1"/>
    </source>
</evidence>
<dbReference type="InterPro" id="IPR017867">
    <property type="entry name" value="Tyr_phospatase_low_mol_wt"/>
</dbReference>
<dbReference type="CDD" id="cd16343">
    <property type="entry name" value="LMWPTP"/>
    <property type="match status" value="1"/>
</dbReference>
<feature type="active site" evidence="5">
    <location>
        <position position="24"/>
    </location>
</feature>
<evidence type="ECO:0000259" key="6">
    <source>
        <dbReference type="SMART" id="SM00226"/>
    </source>
</evidence>
<evidence type="ECO:0000313" key="7">
    <source>
        <dbReference type="EMBL" id="PFG39680.1"/>
    </source>
</evidence>
<dbReference type="Pfam" id="PF01451">
    <property type="entry name" value="LMWPc"/>
    <property type="match status" value="1"/>
</dbReference>
<keyword evidence="8" id="KW-1185">Reference proteome</keyword>
<dbReference type="InterPro" id="IPR023485">
    <property type="entry name" value="Ptyr_pPase"/>
</dbReference>
<gene>
    <name evidence="7" type="ORF">ATJ97_2191</name>
</gene>
<sequence>MGGMTASADRPFRILVVCTGNICRSPMGEVVLRERLAEAGLDGAVEVASAGISDEEHGRPIDRRAGAVLAEHGYPVPQHRAHQVAPHELAEYDLALAMTNQHARALRLQAERDDDPRTAEVRLWREFDDTAPDLATAGEYDLDVADPWYGDQEGFYDTLDVIERVSDALVEHLRERLGRSVSAVPSS</sequence>
<dbReference type="EC" id="3.1.3.48" evidence="2"/>
<dbReference type="SUPFAM" id="SSF52788">
    <property type="entry name" value="Phosphotyrosine protein phosphatases I"/>
    <property type="match status" value="1"/>
</dbReference>
<evidence type="ECO:0000256" key="2">
    <source>
        <dbReference type="ARBA" id="ARBA00013064"/>
    </source>
</evidence>
<dbReference type="SMART" id="SM00226">
    <property type="entry name" value="LMWPc"/>
    <property type="match status" value="1"/>
</dbReference>
<reference evidence="7 8" key="1">
    <citation type="submission" date="2017-10" db="EMBL/GenBank/DDBJ databases">
        <title>Sequencing the genomes of 1000 actinobacteria strains.</title>
        <authorList>
            <person name="Klenk H.-P."/>
        </authorList>
    </citation>
    <scope>NUCLEOTIDE SEQUENCE [LARGE SCALE GENOMIC DNA]</scope>
    <source>
        <strain evidence="7 8">DSM 21838</strain>
    </source>
</reference>
<evidence type="ECO:0000256" key="1">
    <source>
        <dbReference type="ARBA" id="ARBA00011063"/>
    </source>
</evidence>
<proteinExistence type="inferred from homology"/>
<name>A0A2A9EN70_9MICO</name>
<comment type="caution">
    <text evidence="7">The sequence shown here is derived from an EMBL/GenBank/DDBJ whole genome shotgun (WGS) entry which is preliminary data.</text>
</comment>
<dbReference type="EMBL" id="PDJI01000004">
    <property type="protein sequence ID" value="PFG39680.1"/>
    <property type="molecule type" value="Genomic_DNA"/>
</dbReference>
<evidence type="ECO:0000256" key="4">
    <source>
        <dbReference type="ARBA" id="ARBA00022912"/>
    </source>
</evidence>
<dbReference type="PRINTS" id="PR00719">
    <property type="entry name" value="LMWPTPASE"/>
</dbReference>
<feature type="active site" description="Nucleophile" evidence="5">
    <location>
        <position position="18"/>
    </location>
</feature>
<evidence type="ECO:0000256" key="3">
    <source>
        <dbReference type="ARBA" id="ARBA00022801"/>
    </source>
</evidence>
<organism evidence="7 8">
    <name type="scientific">Georgenia soli</name>
    <dbReference type="NCBI Taxonomy" id="638953"/>
    <lineage>
        <taxon>Bacteria</taxon>
        <taxon>Bacillati</taxon>
        <taxon>Actinomycetota</taxon>
        <taxon>Actinomycetes</taxon>
        <taxon>Micrococcales</taxon>
        <taxon>Bogoriellaceae</taxon>
        <taxon>Georgenia</taxon>
    </lineage>
</organism>
<dbReference type="PANTHER" id="PTHR11717">
    <property type="entry name" value="LOW MOLECULAR WEIGHT PROTEIN TYROSINE PHOSPHATASE"/>
    <property type="match status" value="1"/>
</dbReference>